<dbReference type="InterPro" id="IPR000873">
    <property type="entry name" value="AMP-dep_synth/lig_dom"/>
</dbReference>
<dbReference type="PANTHER" id="PTHR43201">
    <property type="entry name" value="ACYL-COA SYNTHETASE"/>
    <property type="match status" value="1"/>
</dbReference>
<proteinExistence type="inferred from homology"/>
<evidence type="ECO:0000259" key="3">
    <source>
        <dbReference type="Pfam" id="PF00501"/>
    </source>
</evidence>
<dbReference type="Pfam" id="PF00501">
    <property type="entry name" value="AMP-binding"/>
    <property type="match status" value="1"/>
</dbReference>
<comment type="similarity">
    <text evidence="1">Belongs to the ATP-dependent AMP-binding enzyme family.</text>
</comment>
<evidence type="ECO:0000313" key="5">
    <source>
        <dbReference type="EMBL" id="QNG50354.1"/>
    </source>
</evidence>
<accession>A0A7G7MC43</accession>
<evidence type="ECO:0000256" key="1">
    <source>
        <dbReference type="ARBA" id="ARBA00006432"/>
    </source>
</evidence>
<dbReference type="InterPro" id="IPR042099">
    <property type="entry name" value="ANL_N_sf"/>
</dbReference>
<gene>
    <name evidence="5" type="ORF">H6H00_19155</name>
</gene>
<dbReference type="InterPro" id="IPR025110">
    <property type="entry name" value="AMP-bd_C"/>
</dbReference>
<feature type="domain" description="AMP-binding enzyme C-terminal" evidence="4">
    <location>
        <begin position="444"/>
        <end position="519"/>
    </location>
</feature>
<evidence type="ECO:0000259" key="4">
    <source>
        <dbReference type="Pfam" id="PF13193"/>
    </source>
</evidence>
<dbReference type="GO" id="GO:0006631">
    <property type="term" value="P:fatty acid metabolic process"/>
    <property type="evidence" value="ECO:0007669"/>
    <property type="project" value="TreeGrafter"/>
</dbReference>
<sequence length="549" mass="58711">MTGTYDAELAANLIQRACVGDILTRTTARFPDRTAVVDGDVVLTYRALDDAVNQVARSLLASGLRRGDVIGVVSRNHWVIPVTYLAAAKAGLVYLPLNVALTTDEMRFMLDEAEASVLVAEEAFAGHTRALLDALPALRALYVVDDGPPRDTRPVGGATERVAPFADLMTGPADEVEVLVENADTLQLLYTSGTTDRPKGVATSHLAVLISALSTALAMHLEHTDVTLSVMPLFHTGQLNAMWLPHLFAGAATVISRSYDPDAALDAVAAHAVTTTLMTGPMWVGLLDQPGIGDRDLSSVRLCVIGAASLSPERVAVLASRFPNAQCRLISGQTEFTPVNEIQRPEHAHTKTTSWGAPAVTMGIAAMDEEGNLLAAGELGELVYRGPQAMTGYFKNPEATAEAFRHGWFHTGDLGWVDEENVVWFVDRRKDIIKTGGENVASLEVELAVAGHPAVAECAVVGLPHERWTEAVTAFVRCSPGATATVEELEAHCRERLAGFKVPKAVVLLDELPRSSSGKIQKFQLRVEYAELYAGAPGVVAPESRVATS</sequence>
<dbReference type="PANTHER" id="PTHR43201:SF5">
    <property type="entry name" value="MEDIUM-CHAIN ACYL-COA LIGASE ACSF2, MITOCHONDRIAL"/>
    <property type="match status" value="1"/>
</dbReference>
<evidence type="ECO:0000313" key="6">
    <source>
        <dbReference type="Proteomes" id="UP000515728"/>
    </source>
</evidence>
<dbReference type="RefSeq" id="WP_185717116.1">
    <property type="nucleotide sequence ID" value="NZ_BAAAWI010000001.1"/>
</dbReference>
<evidence type="ECO:0000256" key="2">
    <source>
        <dbReference type="ARBA" id="ARBA00022598"/>
    </source>
</evidence>
<protein>
    <submittedName>
        <fullName evidence="5">AMP-binding protein</fullName>
    </submittedName>
</protein>
<keyword evidence="6" id="KW-1185">Reference proteome</keyword>
<dbReference type="Gene3D" id="3.30.300.30">
    <property type="match status" value="1"/>
</dbReference>
<reference evidence="5 6" key="1">
    <citation type="submission" date="2020-08" db="EMBL/GenBank/DDBJ databases">
        <authorList>
            <person name="Mo P."/>
        </authorList>
    </citation>
    <scope>NUCLEOTIDE SEQUENCE [LARGE SCALE GENOMIC DNA]</scope>
    <source>
        <strain evidence="5 6">CGMCC 4.1532</strain>
    </source>
</reference>
<dbReference type="GO" id="GO:0031956">
    <property type="term" value="F:medium-chain fatty acid-CoA ligase activity"/>
    <property type="evidence" value="ECO:0007669"/>
    <property type="project" value="TreeGrafter"/>
</dbReference>
<dbReference type="EMBL" id="CP060131">
    <property type="protein sequence ID" value="QNG50354.1"/>
    <property type="molecule type" value="Genomic_DNA"/>
</dbReference>
<dbReference type="Pfam" id="PF13193">
    <property type="entry name" value="AMP-binding_C"/>
    <property type="match status" value="1"/>
</dbReference>
<organism evidence="5 6">
    <name type="scientific">Pseudonocardia petroleophila</name>
    <dbReference type="NCBI Taxonomy" id="37331"/>
    <lineage>
        <taxon>Bacteria</taxon>
        <taxon>Bacillati</taxon>
        <taxon>Actinomycetota</taxon>
        <taxon>Actinomycetes</taxon>
        <taxon>Pseudonocardiales</taxon>
        <taxon>Pseudonocardiaceae</taxon>
        <taxon>Pseudonocardia</taxon>
    </lineage>
</organism>
<dbReference type="KEGG" id="ppel:H6H00_19155"/>
<dbReference type="InterPro" id="IPR045851">
    <property type="entry name" value="AMP-bd_C_sf"/>
</dbReference>
<dbReference type="Gene3D" id="3.40.50.12780">
    <property type="entry name" value="N-terminal domain of ligase-like"/>
    <property type="match status" value="1"/>
</dbReference>
<dbReference type="SUPFAM" id="SSF56801">
    <property type="entry name" value="Acetyl-CoA synthetase-like"/>
    <property type="match status" value="1"/>
</dbReference>
<feature type="domain" description="AMP-dependent synthetase/ligase" evidence="3">
    <location>
        <begin position="24"/>
        <end position="394"/>
    </location>
</feature>
<dbReference type="AlphaFoldDB" id="A0A7G7MC43"/>
<dbReference type="FunFam" id="3.30.300.30:FF:000008">
    <property type="entry name" value="2,3-dihydroxybenzoate-AMP ligase"/>
    <property type="match status" value="1"/>
</dbReference>
<dbReference type="Proteomes" id="UP000515728">
    <property type="component" value="Chromosome"/>
</dbReference>
<name>A0A7G7MC43_9PSEU</name>
<keyword evidence="2" id="KW-0436">Ligase</keyword>